<sequence>MSERGVPAATETATTAGAAPRGLLELFWAFSWMSLQGFGGVMAVVQRELVEKRGWLSNDAFIEDWAVAQVMPGPNVCNLALMFGDRHFGWRGAVTALGGLLVLPLALLIALATLYGSLSGHAEAAGALRGMGAVAAGLIAGTSLKLLAGLRRHPLGFTLVLAFAAAAFAALALLRWPLFVIVLGLGGAAWCLTWRRLLKEA</sequence>
<evidence type="ECO:0000256" key="1">
    <source>
        <dbReference type="ARBA" id="ARBA00004651"/>
    </source>
</evidence>
<keyword evidence="6 7" id="KW-0472">Membrane</keyword>
<dbReference type="PANTHER" id="PTHR43663:SF1">
    <property type="entry name" value="CHROMATE TRANSPORTER"/>
    <property type="match status" value="1"/>
</dbReference>
<dbReference type="EMBL" id="JAXOJX010000006">
    <property type="protein sequence ID" value="MDZ5456181.1"/>
    <property type="molecule type" value="Genomic_DNA"/>
</dbReference>
<keyword evidence="4 7" id="KW-0812">Transmembrane</keyword>
<feature type="transmembrane region" description="Helical" evidence="7">
    <location>
        <begin position="155"/>
        <end position="173"/>
    </location>
</feature>
<reference evidence="8 9" key="1">
    <citation type="submission" date="2023-11" db="EMBL/GenBank/DDBJ databases">
        <title>Draft genome of Azohydromonas lata strain H1 (DSM1123), a polyhydroxyalkanoate producer.</title>
        <authorList>
            <person name="Traversa D."/>
            <person name="D'Addabbo P."/>
            <person name="Pazzani C."/>
            <person name="Manzari C."/>
            <person name="Chiara M."/>
            <person name="Scrascia M."/>
        </authorList>
    </citation>
    <scope>NUCLEOTIDE SEQUENCE [LARGE SCALE GENOMIC DNA]</scope>
    <source>
        <strain evidence="8 9">H1</strain>
    </source>
</reference>
<evidence type="ECO:0000256" key="5">
    <source>
        <dbReference type="ARBA" id="ARBA00022989"/>
    </source>
</evidence>
<keyword evidence="9" id="KW-1185">Reference proteome</keyword>
<comment type="subcellular location">
    <subcellularLocation>
        <location evidence="1">Cell membrane</location>
        <topology evidence="1">Multi-pass membrane protein</topology>
    </subcellularLocation>
</comment>
<dbReference type="Pfam" id="PF02417">
    <property type="entry name" value="Chromate_transp"/>
    <property type="match status" value="1"/>
</dbReference>
<evidence type="ECO:0000256" key="4">
    <source>
        <dbReference type="ARBA" id="ARBA00022692"/>
    </source>
</evidence>
<dbReference type="Proteomes" id="UP001293718">
    <property type="component" value="Unassembled WGS sequence"/>
</dbReference>
<evidence type="ECO:0000313" key="8">
    <source>
        <dbReference type="EMBL" id="MDZ5456181.1"/>
    </source>
</evidence>
<comment type="caution">
    <text evidence="8">The sequence shown here is derived from an EMBL/GenBank/DDBJ whole genome shotgun (WGS) entry which is preliminary data.</text>
</comment>
<gene>
    <name evidence="8" type="ORF">SM757_06310</name>
</gene>
<evidence type="ECO:0000256" key="3">
    <source>
        <dbReference type="ARBA" id="ARBA00022475"/>
    </source>
</evidence>
<name>A0ABU5IAQ5_9BURK</name>
<organism evidence="8 9">
    <name type="scientific">Azohydromonas lata</name>
    <dbReference type="NCBI Taxonomy" id="45677"/>
    <lineage>
        <taxon>Bacteria</taxon>
        <taxon>Pseudomonadati</taxon>
        <taxon>Pseudomonadota</taxon>
        <taxon>Betaproteobacteria</taxon>
        <taxon>Burkholderiales</taxon>
        <taxon>Sphaerotilaceae</taxon>
        <taxon>Azohydromonas</taxon>
    </lineage>
</organism>
<keyword evidence="5 7" id="KW-1133">Transmembrane helix</keyword>
<accession>A0ABU5IAQ5</accession>
<keyword evidence="3" id="KW-1003">Cell membrane</keyword>
<evidence type="ECO:0000256" key="6">
    <source>
        <dbReference type="ARBA" id="ARBA00023136"/>
    </source>
</evidence>
<dbReference type="RefSeq" id="WP_322464804.1">
    <property type="nucleotide sequence ID" value="NZ_JAXOJX010000006.1"/>
</dbReference>
<feature type="transmembrane region" description="Helical" evidence="7">
    <location>
        <begin position="127"/>
        <end position="148"/>
    </location>
</feature>
<feature type="transmembrane region" description="Helical" evidence="7">
    <location>
        <begin position="179"/>
        <end position="198"/>
    </location>
</feature>
<comment type="similarity">
    <text evidence="2">Belongs to the chromate ion transporter (CHR) (TC 2.A.51) family.</text>
</comment>
<dbReference type="InterPro" id="IPR052518">
    <property type="entry name" value="CHR_Transporter"/>
</dbReference>
<proteinExistence type="inferred from homology"/>
<feature type="transmembrane region" description="Helical" evidence="7">
    <location>
        <begin position="92"/>
        <end position="115"/>
    </location>
</feature>
<dbReference type="InterPro" id="IPR003370">
    <property type="entry name" value="Chromate_transpt"/>
</dbReference>
<evidence type="ECO:0000256" key="7">
    <source>
        <dbReference type="SAM" id="Phobius"/>
    </source>
</evidence>
<evidence type="ECO:0000256" key="2">
    <source>
        <dbReference type="ARBA" id="ARBA00005262"/>
    </source>
</evidence>
<dbReference type="PANTHER" id="PTHR43663">
    <property type="entry name" value="CHROMATE TRANSPORT PROTEIN-RELATED"/>
    <property type="match status" value="1"/>
</dbReference>
<protein>
    <submittedName>
        <fullName evidence="8">Chromate transporter</fullName>
    </submittedName>
</protein>
<evidence type="ECO:0000313" key="9">
    <source>
        <dbReference type="Proteomes" id="UP001293718"/>
    </source>
</evidence>